<gene>
    <name evidence="7" type="ORF">B7R76_06810</name>
</gene>
<keyword evidence="3 6" id="KW-0812">Transmembrane</keyword>
<dbReference type="GO" id="GO:0005886">
    <property type="term" value="C:plasma membrane"/>
    <property type="evidence" value="ECO:0007669"/>
    <property type="project" value="UniProtKB-ARBA"/>
</dbReference>
<evidence type="ECO:0000256" key="2">
    <source>
        <dbReference type="ARBA" id="ARBA00022475"/>
    </source>
</evidence>
<keyword evidence="2" id="KW-1003">Cell membrane</keyword>
<dbReference type="Proteomes" id="UP000236394">
    <property type="component" value="Unassembled WGS sequence"/>
</dbReference>
<comment type="subcellular location">
    <subcellularLocation>
        <location evidence="1">Membrane</location>
        <topology evidence="1">Multi-pass membrane protein</topology>
    </subcellularLocation>
</comment>
<evidence type="ECO:0000313" key="8">
    <source>
        <dbReference type="Proteomes" id="UP000236394"/>
    </source>
</evidence>
<keyword evidence="4 6" id="KW-1133">Transmembrane helix</keyword>
<dbReference type="InterPro" id="IPR051611">
    <property type="entry name" value="ECF_transporter_component"/>
</dbReference>
<proteinExistence type="predicted"/>
<feature type="transmembrane region" description="Helical" evidence="6">
    <location>
        <begin position="207"/>
        <end position="225"/>
    </location>
</feature>
<evidence type="ECO:0000256" key="5">
    <source>
        <dbReference type="ARBA" id="ARBA00023136"/>
    </source>
</evidence>
<protein>
    <submittedName>
        <fullName evidence="7">ABC transporter permease</fullName>
    </submittedName>
</protein>
<organism evidence="7 8">
    <name type="scientific">Mageeibacillus indolicus</name>
    <dbReference type="NCBI Taxonomy" id="884684"/>
    <lineage>
        <taxon>Bacteria</taxon>
        <taxon>Bacillati</taxon>
        <taxon>Bacillota</taxon>
        <taxon>Clostridia</taxon>
        <taxon>Eubacteriales</taxon>
        <taxon>Oscillospiraceae</taxon>
        <taxon>Mageeibacillus</taxon>
    </lineage>
</organism>
<keyword evidence="5 6" id="KW-0472">Membrane</keyword>
<evidence type="ECO:0000256" key="3">
    <source>
        <dbReference type="ARBA" id="ARBA00022692"/>
    </source>
</evidence>
<accession>A0A2J8AZU9</accession>
<feature type="transmembrane region" description="Helical" evidence="6">
    <location>
        <begin position="53"/>
        <end position="70"/>
    </location>
</feature>
<evidence type="ECO:0000256" key="4">
    <source>
        <dbReference type="ARBA" id="ARBA00022989"/>
    </source>
</evidence>
<name>A0A2J8AZU9_9FIRM</name>
<sequence>MFVYRESALNPNPISKFLVLFLMSFTFLHVVHTEILLAALLSLLFFINGCRIYAIKVFIIYTALTFVPSFPGLEKLPAMLKMILGLALIVRMFFLPYLAGNFLIKTSDVSSIISSLSLLKIPQQVSIPLAVMFRFFPSFWEEKANIKMAMKIRGVSRKNFLKYAEYAFVPLLILSTNIADDISKAAECKAIAAPGKKIRYFAVKFRPIDFIYPALALLLLAGGLLL</sequence>
<feature type="transmembrane region" description="Helical" evidence="6">
    <location>
        <begin position="82"/>
        <end position="104"/>
    </location>
</feature>
<evidence type="ECO:0000256" key="1">
    <source>
        <dbReference type="ARBA" id="ARBA00004141"/>
    </source>
</evidence>
<evidence type="ECO:0000313" key="7">
    <source>
        <dbReference type="EMBL" id="PNH18040.1"/>
    </source>
</evidence>
<dbReference type="PANTHER" id="PTHR34857:SF2">
    <property type="entry name" value="SLL0384 PROTEIN"/>
    <property type="match status" value="1"/>
</dbReference>
<dbReference type="RefSeq" id="WP_034575374.1">
    <property type="nucleotide sequence ID" value="NZ_NBZD01000004.1"/>
</dbReference>
<evidence type="ECO:0000256" key="6">
    <source>
        <dbReference type="SAM" id="Phobius"/>
    </source>
</evidence>
<reference evidence="8" key="1">
    <citation type="submission" date="2017-04" db="EMBL/GenBank/DDBJ databases">
        <authorList>
            <person name="Bumgarner R.E."/>
            <person name="Fredricks D.N."/>
            <person name="Srinivasan S."/>
        </authorList>
    </citation>
    <scope>NUCLEOTIDE SEQUENCE [LARGE SCALE GENOMIC DNA]</scope>
    <source>
        <strain evidence="8">KA00405</strain>
    </source>
</reference>
<dbReference type="AlphaFoldDB" id="A0A2J8AZU9"/>
<dbReference type="EMBL" id="NBZD01000004">
    <property type="protein sequence ID" value="PNH18040.1"/>
    <property type="molecule type" value="Genomic_DNA"/>
</dbReference>
<dbReference type="InterPro" id="IPR003339">
    <property type="entry name" value="ABC/ECF_trnsptr_transmembrane"/>
</dbReference>
<dbReference type="PANTHER" id="PTHR34857">
    <property type="entry name" value="SLL0384 PROTEIN"/>
    <property type="match status" value="1"/>
</dbReference>
<dbReference type="Pfam" id="PF02361">
    <property type="entry name" value="CbiQ"/>
    <property type="match status" value="1"/>
</dbReference>
<feature type="transmembrane region" description="Helical" evidence="6">
    <location>
        <begin position="20"/>
        <end position="46"/>
    </location>
</feature>
<comment type="caution">
    <text evidence="7">The sequence shown here is derived from an EMBL/GenBank/DDBJ whole genome shotgun (WGS) entry which is preliminary data.</text>
</comment>
<dbReference type="CDD" id="cd16914">
    <property type="entry name" value="EcfT"/>
    <property type="match status" value="1"/>
</dbReference>